<keyword evidence="14" id="KW-1185">Reference proteome</keyword>
<organism evidence="13 14">
    <name type="scientific">Pocillopora damicornis</name>
    <name type="common">Cauliflower coral</name>
    <name type="synonym">Millepora damicornis</name>
    <dbReference type="NCBI Taxonomy" id="46731"/>
    <lineage>
        <taxon>Eukaryota</taxon>
        <taxon>Metazoa</taxon>
        <taxon>Cnidaria</taxon>
        <taxon>Anthozoa</taxon>
        <taxon>Hexacorallia</taxon>
        <taxon>Scleractinia</taxon>
        <taxon>Astrocoeniina</taxon>
        <taxon>Pocilloporidae</taxon>
        <taxon>Pocillopora</taxon>
    </lineage>
</organism>
<evidence type="ECO:0000256" key="8">
    <source>
        <dbReference type="ARBA" id="ARBA00023180"/>
    </source>
</evidence>
<feature type="transmembrane region" description="Helical" evidence="11">
    <location>
        <begin position="118"/>
        <end position="142"/>
    </location>
</feature>
<comment type="subcellular location">
    <subcellularLocation>
        <location evidence="1">Cell membrane</location>
        <topology evidence="1">Multi-pass membrane protein</topology>
    </subcellularLocation>
</comment>
<protein>
    <recommendedName>
        <fullName evidence="12">G-protein coupled receptors family 1 profile domain-containing protein</fullName>
    </recommendedName>
</protein>
<dbReference type="OrthoDB" id="5985489at2759"/>
<proteinExistence type="predicted"/>
<dbReference type="Proteomes" id="UP000275408">
    <property type="component" value="Unassembled WGS sequence"/>
</dbReference>
<keyword evidence="4 11" id="KW-1133">Transmembrane helix</keyword>
<dbReference type="PRINTS" id="PR00237">
    <property type="entry name" value="GPCRRHODOPSN"/>
</dbReference>
<evidence type="ECO:0000256" key="7">
    <source>
        <dbReference type="ARBA" id="ARBA00023170"/>
    </source>
</evidence>
<feature type="transmembrane region" description="Helical" evidence="11">
    <location>
        <begin position="39"/>
        <end position="64"/>
    </location>
</feature>
<keyword evidence="7" id="KW-0675">Receptor</keyword>
<dbReference type="GO" id="GO:0004930">
    <property type="term" value="F:G protein-coupled receptor activity"/>
    <property type="evidence" value="ECO:0007669"/>
    <property type="project" value="UniProtKB-KW"/>
</dbReference>
<dbReference type="InterPro" id="IPR017452">
    <property type="entry name" value="GPCR_Rhodpsn_7TM"/>
</dbReference>
<sequence length="526" mass="59964">MTGSNSTTLSRISESQGPTEYFCSRKQGDTWILTDTTTFTASIVTSAVACPLTVLLNILVIFAVKTRKELQKNSNILLVSLAVSDLLVGAISMPLSITRDAFLLKRKFGVTGVSICRIALANDLVLCTSACCSLYHMTGIAWERQRAVRKWWNYKLIVTKKRVVCCVVISWLLSFLKTVLARGLIRAGVNYRYVKIVQFIVSLNVPFGLALIGYFYLMANIAVRRRKLNNMRGIAAQARQRMERNIAKTTAILTFALLISYLPSVVVVFASTKMPILREISVFRWTELLTQLNSLANPLLYCLIFNRHFKIEVVKTLKGEYEDLRQFQLSFRRSSRSRRPEVLHNFQDFKGEKIQEDHPEKFESCDAFLANYARCQEPRIIMKEVYANSSDSTSSDAIKLVICVDIHQPKPIRWKLPKGAAAKYDQSQCSLKDTCSVPCDRKTIRLMSKKRNQEDVQVPEQEYRTKRSNESEDTNDFKELSEGTEDYRGKTSASGVFMIYDDDSPHEPIFCPLFSTTEAYQGWENH</sequence>
<evidence type="ECO:0000313" key="14">
    <source>
        <dbReference type="Proteomes" id="UP000275408"/>
    </source>
</evidence>
<reference evidence="13 14" key="1">
    <citation type="journal article" date="2018" name="Sci. Rep.">
        <title>Comparative analysis of the Pocillopora damicornis genome highlights role of immune system in coral evolution.</title>
        <authorList>
            <person name="Cunning R."/>
            <person name="Bay R.A."/>
            <person name="Gillette P."/>
            <person name="Baker A.C."/>
            <person name="Traylor-Knowles N."/>
        </authorList>
    </citation>
    <scope>NUCLEOTIDE SEQUENCE [LARGE SCALE GENOMIC DNA]</scope>
    <source>
        <strain evidence="13">RSMAS</strain>
        <tissue evidence="13">Whole animal</tissue>
    </source>
</reference>
<dbReference type="AlphaFoldDB" id="A0A3M6UUU6"/>
<evidence type="ECO:0000313" key="13">
    <source>
        <dbReference type="EMBL" id="RMX57377.1"/>
    </source>
</evidence>
<keyword evidence="3 11" id="KW-0812">Transmembrane</keyword>
<evidence type="ECO:0000256" key="6">
    <source>
        <dbReference type="ARBA" id="ARBA00023136"/>
    </source>
</evidence>
<evidence type="ECO:0000256" key="10">
    <source>
        <dbReference type="SAM" id="MobiDB-lite"/>
    </source>
</evidence>
<keyword evidence="6 11" id="KW-0472">Membrane</keyword>
<accession>A0A3M6UUU6</accession>
<evidence type="ECO:0000256" key="4">
    <source>
        <dbReference type="ARBA" id="ARBA00022989"/>
    </source>
</evidence>
<dbReference type="PROSITE" id="PS50262">
    <property type="entry name" value="G_PROTEIN_RECEP_F1_2"/>
    <property type="match status" value="1"/>
</dbReference>
<keyword evidence="5" id="KW-0297">G-protein coupled receptor</keyword>
<dbReference type="InterPro" id="IPR000276">
    <property type="entry name" value="GPCR_Rhodpsn"/>
</dbReference>
<dbReference type="SUPFAM" id="SSF81321">
    <property type="entry name" value="Family A G protein-coupled receptor-like"/>
    <property type="match status" value="1"/>
</dbReference>
<evidence type="ECO:0000256" key="1">
    <source>
        <dbReference type="ARBA" id="ARBA00004651"/>
    </source>
</evidence>
<evidence type="ECO:0000256" key="11">
    <source>
        <dbReference type="SAM" id="Phobius"/>
    </source>
</evidence>
<feature type="transmembrane region" description="Helical" evidence="11">
    <location>
        <begin position="196"/>
        <end position="217"/>
    </location>
</feature>
<feature type="region of interest" description="Disordered" evidence="10">
    <location>
        <begin position="450"/>
        <end position="488"/>
    </location>
</feature>
<evidence type="ECO:0000256" key="2">
    <source>
        <dbReference type="ARBA" id="ARBA00022475"/>
    </source>
</evidence>
<feature type="transmembrane region" description="Helical" evidence="11">
    <location>
        <begin position="76"/>
        <end position="98"/>
    </location>
</feature>
<gene>
    <name evidence="13" type="ORF">pdam_00016013</name>
</gene>
<feature type="transmembrane region" description="Helical" evidence="11">
    <location>
        <begin position="249"/>
        <end position="270"/>
    </location>
</feature>
<dbReference type="Gene3D" id="1.20.1070.10">
    <property type="entry name" value="Rhodopsin 7-helix transmembrane proteins"/>
    <property type="match status" value="1"/>
</dbReference>
<name>A0A3M6UUU6_POCDA</name>
<evidence type="ECO:0000256" key="5">
    <source>
        <dbReference type="ARBA" id="ARBA00023040"/>
    </source>
</evidence>
<feature type="compositionally biased region" description="Basic and acidic residues" evidence="10">
    <location>
        <begin position="461"/>
        <end position="488"/>
    </location>
</feature>
<evidence type="ECO:0000256" key="9">
    <source>
        <dbReference type="ARBA" id="ARBA00023224"/>
    </source>
</evidence>
<comment type="caution">
    <text evidence="13">The sequence shown here is derived from an EMBL/GenBank/DDBJ whole genome shotgun (WGS) entry which is preliminary data.</text>
</comment>
<dbReference type="PANTHER" id="PTHR24246">
    <property type="entry name" value="OLFACTORY RECEPTOR AND ADENOSINE RECEPTOR"/>
    <property type="match status" value="1"/>
</dbReference>
<dbReference type="EMBL" id="RCHS01000659">
    <property type="protein sequence ID" value="RMX57377.1"/>
    <property type="molecule type" value="Genomic_DNA"/>
</dbReference>
<dbReference type="GO" id="GO:0005886">
    <property type="term" value="C:plasma membrane"/>
    <property type="evidence" value="ECO:0007669"/>
    <property type="project" value="UniProtKB-SubCell"/>
</dbReference>
<feature type="domain" description="G-protein coupled receptors family 1 profile" evidence="12">
    <location>
        <begin position="56"/>
        <end position="301"/>
    </location>
</feature>
<keyword evidence="8" id="KW-0325">Glycoprotein</keyword>
<feature type="transmembrane region" description="Helical" evidence="11">
    <location>
        <begin position="163"/>
        <end position="184"/>
    </location>
</feature>
<keyword evidence="2" id="KW-1003">Cell membrane</keyword>
<dbReference type="CDD" id="cd00637">
    <property type="entry name" value="7tm_classA_rhodopsin-like"/>
    <property type="match status" value="1"/>
</dbReference>
<keyword evidence="9" id="KW-0807">Transducer</keyword>
<evidence type="ECO:0000259" key="12">
    <source>
        <dbReference type="PROSITE" id="PS50262"/>
    </source>
</evidence>
<dbReference type="Pfam" id="PF00001">
    <property type="entry name" value="7tm_1"/>
    <property type="match status" value="1"/>
</dbReference>
<dbReference type="PANTHER" id="PTHR24246:SF27">
    <property type="entry name" value="ADENOSINE RECEPTOR, ISOFORM A"/>
    <property type="match status" value="1"/>
</dbReference>
<evidence type="ECO:0000256" key="3">
    <source>
        <dbReference type="ARBA" id="ARBA00022692"/>
    </source>
</evidence>